<dbReference type="RefSeq" id="WP_048597762.1">
    <property type="nucleotide sequence ID" value="NZ_CBFHGK010000001.1"/>
</dbReference>
<protein>
    <submittedName>
        <fullName evidence="6">DoxX</fullName>
    </submittedName>
</protein>
<dbReference type="OrthoDB" id="121744at2"/>
<dbReference type="GO" id="GO:0016020">
    <property type="term" value="C:membrane"/>
    <property type="evidence" value="ECO:0007669"/>
    <property type="project" value="UniProtKB-SubCell"/>
</dbReference>
<evidence type="ECO:0000256" key="4">
    <source>
        <dbReference type="ARBA" id="ARBA00023136"/>
    </source>
</evidence>
<comment type="subcellular location">
    <subcellularLocation>
        <location evidence="1">Membrane</location>
        <topology evidence="1">Multi-pass membrane protein</topology>
    </subcellularLocation>
</comment>
<evidence type="ECO:0000256" key="1">
    <source>
        <dbReference type="ARBA" id="ARBA00004141"/>
    </source>
</evidence>
<evidence type="ECO:0000313" key="6">
    <source>
        <dbReference type="EMBL" id="CRK74452.1"/>
    </source>
</evidence>
<dbReference type="AlphaFoldDB" id="A0A0U1NI91"/>
<dbReference type="Proteomes" id="UP000048949">
    <property type="component" value="Unassembled WGS sequence"/>
</dbReference>
<keyword evidence="2 5" id="KW-0812">Transmembrane</keyword>
<gene>
    <name evidence="6" type="ORF">NIG5292_00482</name>
</gene>
<evidence type="ECO:0000313" key="7">
    <source>
        <dbReference type="Proteomes" id="UP000048949"/>
    </source>
</evidence>
<accession>A0A0U1NI91</accession>
<dbReference type="EMBL" id="CVQV01000003">
    <property type="protein sequence ID" value="CRK74452.1"/>
    <property type="molecule type" value="Genomic_DNA"/>
</dbReference>
<feature type="transmembrane region" description="Helical" evidence="5">
    <location>
        <begin position="151"/>
        <end position="169"/>
    </location>
</feature>
<keyword evidence="7" id="KW-1185">Reference proteome</keyword>
<keyword evidence="3 5" id="KW-1133">Transmembrane helix</keyword>
<keyword evidence="4 5" id="KW-0472">Membrane</keyword>
<feature type="transmembrane region" description="Helical" evidence="5">
    <location>
        <begin position="92"/>
        <end position="117"/>
    </location>
</feature>
<organism evidence="6 7">
    <name type="scientific">Nereida ignava</name>
    <dbReference type="NCBI Taxonomy" id="282199"/>
    <lineage>
        <taxon>Bacteria</taxon>
        <taxon>Pseudomonadati</taxon>
        <taxon>Pseudomonadota</taxon>
        <taxon>Alphaproteobacteria</taxon>
        <taxon>Rhodobacterales</taxon>
        <taxon>Roseobacteraceae</taxon>
        <taxon>Nereida</taxon>
    </lineage>
</organism>
<name>A0A0U1NI91_9RHOB</name>
<sequence>MNTLISLHNAIFARLSAAGDIITPTLARFVFGAVLMQYYWASAGTKLDGFLSPSDGGYIQIFPKAVEAAGYDTSQLGVFHWVVVMAGTYAEYILPLLIIIGLLTRLAAIGMVGFVSLQSIVDITGHGVGGADLGAWFDKASGALIMDQRTLWVFVLLVLVVRGAGPFSVDRLLKRTVV</sequence>
<feature type="transmembrane region" description="Helical" evidence="5">
    <location>
        <begin position="21"/>
        <end position="40"/>
    </location>
</feature>
<evidence type="ECO:0000256" key="5">
    <source>
        <dbReference type="SAM" id="Phobius"/>
    </source>
</evidence>
<proteinExistence type="predicted"/>
<reference evidence="6 7" key="1">
    <citation type="submission" date="2015-04" db="EMBL/GenBank/DDBJ databases">
        <authorList>
            <person name="Syromyatnikov M.Y."/>
            <person name="Popov V.N."/>
        </authorList>
    </citation>
    <scope>NUCLEOTIDE SEQUENCE [LARGE SCALE GENOMIC DNA]</scope>
    <source>
        <strain evidence="6 7">CECT 5292</strain>
    </source>
</reference>
<evidence type="ECO:0000256" key="3">
    <source>
        <dbReference type="ARBA" id="ARBA00022989"/>
    </source>
</evidence>
<dbReference type="Pfam" id="PF07681">
    <property type="entry name" value="DoxX"/>
    <property type="match status" value="1"/>
</dbReference>
<evidence type="ECO:0000256" key="2">
    <source>
        <dbReference type="ARBA" id="ARBA00022692"/>
    </source>
</evidence>
<dbReference type="InterPro" id="IPR032808">
    <property type="entry name" value="DoxX"/>
</dbReference>
<dbReference type="STRING" id="282199.GCA_001049735_00482"/>